<name>A0AAU8RD08_9FLAO</name>
<sequence length="250" mass="28735">MNKGVYFFKSFLKRLIILITLSYSVMLTSQEIPHLKTILSQLDLGLSECKTALIVAKVKPDNPEETIVVIPEIVQEKEDYFELNSHILIIETDTGKIKSRFFESSLTNEWYSDAVKLAELKIDTAPYLLSENTRAFGIRVYYYNNSHPNPYSHETISLYFDENNTLKQVLKNFEMMYYGGEVDSECEADLSGVEKVLILKETKTNGYFDILVKSIVKTTTRKEASNGDCVEDEKITNQDQVLKFKNGKYQ</sequence>
<gene>
    <name evidence="1" type="ORF">M666_08450</name>
</gene>
<dbReference type="KEGG" id="cbat:M666_08450"/>
<accession>A0AAU8RD08</accession>
<evidence type="ECO:0000313" key="2">
    <source>
        <dbReference type="Proteomes" id="UP000030786"/>
    </source>
</evidence>
<evidence type="ECO:0008006" key="3">
    <source>
        <dbReference type="Google" id="ProtNLM"/>
    </source>
</evidence>
<dbReference type="AlphaFoldDB" id="A0AAU8RD08"/>
<organism evidence="1 2">
    <name type="scientific">Cellulophaga baltica 18</name>
    <dbReference type="NCBI Taxonomy" id="1348584"/>
    <lineage>
        <taxon>Bacteria</taxon>
        <taxon>Pseudomonadati</taxon>
        <taxon>Bacteroidota</taxon>
        <taxon>Flavobacteriia</taxon>
        <taxon>Flavobacteriales</taxon>
        <taxon>Flavobacteriaceae</taxon>
        <taxon>Cellulophaga</taxon>
    </lineage>
</organism>
<dbReference type="EMBL" id="CP009976">
    <property type="protein sequence ID" value="AIZ41600.1"/>
    <property type="molecule type" value="Genomic_DNA"/>
</dbReference>
<dbReference type="Proteomes" id="UP000030786">
    <property type="component" value="Chromosome"/>
</dbReference>
<reference evidence="1 2" key="1">
    <citation type="journal article" date="2014" name="Environ. Microbiol.">
        <title>Contrasting genomic patterns and infection strategies of two co-existing Bacteroidetes podovirus genera.</title>
        <authorList>
            <person name="Holmfeldt K."/>
            <person name="Howard-Varona C."/>
            <person name="Solonenko N."/>
            <person name="Sullivan M.B."/>
        </authorList>
    </citation>
    <scope>NUCLEOTIDE SEQUENCE [LARGE SCALE GENOMIC DNA]</scope>
    <source>
        <strain evidence="1 2">18</strain>
    </source>
</reference>
<protein>
    <recommendedName>
        <fullName evidence="3">Outer membrane lipoprotein-sorting protein</fullName>
    </recommendedName>
</protein>
<evidence type="ECO:0000313" key="1">
    <source>
        <dbReference type="EMBL" id="AIZ41600.1"/>
    </source>
</evidence>
<proteinExistence type="predicted"/>